<protein>
    <submittedName>
        <fullName evidence="4">Uncharacterized protein</fullName>
    </submittedName>
</protein>
<dbReference type="EMBL" id="PGCJ01000137">
    <property type="protein sequence ID" value="PLW44432.1"/>
    <property type="molecule type" value="Genomic_DNA"/>
</dbReference>
<dbReference type="Proteomes" id="UP000235388">
    <property type="component" value="Unassembled WGS sequence"/>
</dbReference>
<name>A0A2N5V343_9BASI</name>
<dbReference type="AlphaFoldDB" id="A0A2N5V343"/>
<feature type="signal peptide" evidence="2">
    <location>
        <begin position="1"/>
        <end position="25"/>
    </location>
</feature>
<dbReference type="EMBL" id="PGCI01000136">
    <property type="protein sequence ID" value="PLW37843.1"/>
    <property type="molecule type" value="Genomic_DNA"/>
</dbReference>
<evidence type="ECO:0000313" key="3">
    <source>
        <dbReference type="EMBL" id="PLW37843.1"/>
    </source>
</evidence>
<feature type="compositionally biased region" description="Basic residues" evidence="1">
    <location>
        <begin position="161"/>
        <end position="175"/>
    </location>
</feature>
<keyword evidence="2" id="KW-0732">Signal</keyword>
<dbReference type="Proteomes" id="UP000235392">
    <property type="component" value="Unassembled WGS sequence"/>
</dbReference>
<comment type="caution">
    <text evidence="4">The sequence shown here is derived from an EMBL/GenBank/DDBJ whole genome shotgun (WGS) entry which is preliminary data.</text>
</comment>
<feature type="region of interest" description="Disordered" evidence="1">
    <location>
        <begin position="150"/>
        <end position="175"/>
    </location>
</feature>
<sequence length="175" mass="19589">MRFPVRHSLIFFGLLLASSVVVSMSVKTTEILEGLNKALAEPYRATVAAREDVPDVAFVSDRTRLLEEERVKKEKKLQETLDWGTSYGYGGKISAATWNGIKKSWNWLYGKLTAKLDGSLSQKERQALANPPIPHFVPPELMKSVYPIPAARAPQHPPSPVKRHLSKRRSTATTH</sequence>
<accession>A0A2N5V343</accession>
<gene>
    <name evidence="4" type="ORF">PCANC_06246</name>
    <name evidence="3" type="ORF">PCASD_05723</name>
</gene>
<evidence type="ECO:0000313" key="6">
    <source>
        <dbReference type="Proteomes" id="UP000235392"/>
    </source>
</evidence>
<reference evidence="5 6" key="1">
    <citation type="submission" date="2017-11" db="EMBL/GenBank/DDBJ databases">
        <title>De novo assembly and phasing of dikaryotic genomes from two isolates of Puccinia coronata f. sp. avenae, the causal agent of oat crown rust.</title>
        <authorList>
            <person name="Miller M.E."/>
            <person name="Zhang Y."/>
            <person name="Omidvar V."/>
            <person name="Sperschneider J."/>
            <person name="Schwessinger B."/>
            <person name="Raley C."/>
            <person name="Palmer J.M."/>
            <person name="Garnica D."/>
            <person name="Upadhyaya N."/>
            <person name="Rathjen J."/>
            <person name="Taylor J.M."/>
            <person name="Park R.F."/>
            <person name="Dodds P.N."/>
            <person name="Hirsch C.D."/>
            <person name="Kianian S.F."/>
            <person name="Figueroa M."/>
        </authorList>
    </citation>
    <scope>NUCLEOTIDE SEQUENCE [LARGE SCALE GENOMIC DNA]</scope>
    <source>
        <strain evidence="4">12NC29</strain>
        <strain evidence="3">12SD80</strain>
    </source>
</reference>
<evidence type="ECO:0000256" key="2">
    <source>
        <dbReference type="SAM" id="SignalP"/>
    </source>
</evidence>
<organism evidence="4 5">
    <name type="scientific">Puccinia coronata f. sp. avenae</name>
    <dbReference type="NCBI Taxonomy" id="200324"/>
    <lineage>
        <taxon>Eukaryota</taxon>
        <taxon>Fungi</taxon>
        <taxon>Dikarya</taxon>
        <taxon>Basidiomycota</taxon>
        <taxon>Pucciniomycotina</taxon>
        <taxon>Pucciniomycetes</taxon>
        <taxon>Pucciniales</taxon>
        <taxon>Pucciniaceae</taxon>
        <taxon>Puccinia</taxon>
    </lineage>
</organism>
<evidence type="ECO:0000256" key="1">
    <source>
        <dbReference type="SAM" id="MobiDB-lite"/>
    </source>
</evidence>
<evidence type="ECO:0000313" key="5">
    <source>
        <dbReference type="Proteomes" id="UP000235388"/>
    </source>
</evidence>
<proteinExistence type="predicted"/>
<feature type="chain" id="PRO_5015083951" evidence="2">
    <location>
        <begin position="26"/>
        <end position="175"/>
    </location>
</feature>
<evidence type="ECO:0000313" key="4">
    <source>
        <dbReference type="EMBL" id="PLW44432.1"/>
    </source>
</evidence>
<keyword evidence="5" id="KW-1185">Reference proteome</keyword>